<evidence type="ECO:0000313" key="2">
    <source>
        <dbReference type="EMBL" id="KAJ5357640.1"/>
    </source>
</evidence>
<dbReference type="PANTHER" id="PTHR13349">
    <property type="entry name" value="TRANSLATION MACHINERY-ASSOCIATED PROTEIN 16"/>
    <property type="match status" value="1"/>
</dbReference>
<reference evidence="2" key="1">
    <citation type="submission" date="2022-12" db="EMBL/GenBank/DDBJ databases">
        <authorList>
            <person name="Petersen C."/>
        </authorList>
    </citation>
    <scope>NUCLEOTIDE SEQUENCE</scope>
    <source>
        <strain evidence="2">IBT 35675</strain>
    </source>
</reference>
<dbReference type="Pfam" id="PF11176">
    <property type="entry name" value="Tma16"/>
    <property type="match status" value="1"/>
</dbReference>
<dbReference type="InterPro" id="IPR038356">
    <property type="entry name" value="Tma16_sf"/>
</dbReference>
<dbReference type="Gene3D" id="1.20.1440.170">
    <property type="entry name" value="Translation machinery-associated protein 16-like"/>
    <property type="match status" value="1"/>
</dbReference>
<proteinExistence type="inferred from homology"/>
<dbReference type="InterPro" id="IPR021346">
    <property type="entry name" value="Tma16"/>
</dbReference>
<keyword evidence="3" id="KW-1185">Reference proteome</keyword>
<dbReference type="PANTHER" id="PTHR13349:SF2">
    <property type="entry name" value="TRANSLATION MACHINERY-ASSOCIATED PROTEIN 16"/>
    <property type="match status" value="1"/>
</dbReference>
<dbReference type="AlphaFoldDB" id="A0A9W9UWA2"/>
<accession>A0A9W9UWA2</accession>
<reference evidence="2" key="2">
    <citation type="journal article" date="2023" name="IMA Fungus">
        <title>Comparative genomic study of the Penicillium genus elucidates a diverse pangenome and 15 lateral gene transfer events.</title>
        <authorList>
            <person name="Petersen C."/>
            <person name="Sorensen T."/>
            <person name="Nielsen M.R."/>
            <person name="Sondergaard T.E."/>
            <person name="Sorensen J.L."/>
            <person name="Fitzpatrick D.A."/>
            <person name="Frisvad J.C."/>
            <person name="Nielsen K.L."/>
        </authorList>
    </citation>
    <scope>NUCLEOTIDE SEQUENCE</scope>
    <source>
        <strain evidence="2">IBT 35675</strain>
    </source>
</reference>
<gene>
    <name evidence="2" type="ORF">N7541_004798</name>
</gene>
<evidence type="ECO:0000313" key="3">
    <source>
        <dbReference type="Proteomes" id="UP001148299"/>
    </source>
</evidence>
<name>A0A9W9UWA2_PENBR</name>
<comment type="caution">
    <text evidence="2">The sequence shown here is derived from an EMBL/GenBank/DDBJ whole genome shotgun (WGS) entry which is preliminary data.</text>
</comment>
<evidence type="ECO:0000256" key="1">
    <source>
        <dbReference type="ARBA" id="ARBA00034127"/>
    </source>
</evidence>
<dbReference type="Proteomes" id="UP001148299">
    <property type="component" value="Unassembled WGS sequence"/>
</dbReference>
<dbReference type="EMBL" id="JAPZBR010000003">
    <property type="protein sequence ID" value="KAJ5357640.1"/>
    <property type="molecule type" value="Genomic_DNA"/>
</dbReference>
<dbReference type="GO" id="GO:0005634">
    <property type="term" value="C:nucleus"/>
    <property type="evidence" value="ECO:0007669"/>
    <property type="project" value="TreeGrafter"/>
</dbReference>
<protein>
    <submittedName>
        <fullName evidence="2">Uncharacterized protein</fullName>
    </submittedName>
</protein>
<sequence length="184" mass="20909">MPKVSLEKVHKQISKKRGVLNIMHENSRDAHRLRKAGARVDRLSRHSHTVNRARQPYSEIHSPATNCTDLIQLVDRIEYIHEAVQEYTDALSTEQMTEFVAKAPGRAPQGSAPSKREEALKERVQIEDREFTTGLWMPDLSDQYALTGMKNWNGHWSGLSAITFIRLTKAGEKLTSTFPPKSMS</sequence>
<organism evidence="2 3">
    <name type="scientific">Penicillium brevicompactum</name>
    <dbReference type="NCBI Taxonomy" id="5074"/>
    <lineage>
        <taxon>Eukaryota</taxon>
        <taxon>Fungi</taxon>
        <taxon>Dikarya</taxon>
        <taxon>Ascomycota</taxon>
        <taxon>Pezizomycotina</taxon>
        <taxon>Eurotiomycetes</taxon>
        <taxon>Eurotiomycetidae</taxon>
        <taxon>Eurotiales</taxon>
        <taxon>Aspergillaceae</taxon>
        <taxon>Penicillium</taxon>
    </lineage>
</organism>
<comment type="similarity">
    <text evidence="1">Belongs to the TMA16 family.</text>
</comment>